<dbReference type="EMBL" id="LT838272">
    <property type="protein sequence ID" value="SMB96355.1"/>
    <property type="molecule type" value="Genomic_DNA"/>
</dbReference>
<dbReference type="RefSeq" id="WP_084665078.1">
    <property type="nucleotide sequence ID" value="NZ_LT838272.1"/>
</dbReference>
<accession>A0A1W1VSI9</accession>
<sequence length="339" mass="37681">MDHEWYYQKFKELSTLREQKARELEADVLLASQLRDQLREVNSRVVRNLWAHGVVLPVQMAYMKAAGDLKKAAREVREGVAAGFDRAVSVLDEVKERVDGAARKAVERAAEKEKQLAEYLEKTRKSVANSFERAKEVVTRAATEIPEKAGKAVSSAFERLASRLQAAAGRCRQVLAGYRSRVTEALEGLKKTAAAGGAGTSFSGMDVFEEDRDLVMALPEMQALRSVAFGQPYIVRPEDVIRAVQRDRQAASEDSWEAQRFRAAKEYWRIVLCQKAEERLTSYLPEEEAKMVLERLVSAEARAAAGVSEATAVQAEAKKHALVDKLLAAAEKNSLRASL</sequence>
<dbReference type="Proteomes" id="UP000192569">
    <property type="component" value="Chromosome I"/>
</dbReference>
<proteinExistence type="predicted"/>
<reference evidence="1 2" key="1">
    <citation type="submission" date="2017-04" db="EMBL/GenBank/DDBJ databases">
        <authorList>
            <person name="Afonso C.L."/>
            <person name="Miller P.J."/>
            <person name="Scott M.A."/>
            <person name="Spackman E."/>
            <person name="Goraichik I."/>
            <person name="Dimitrov K.M."/>
            <person name="Suarez D.L."/>
            <person name="Swayne D.E."/>
        </authorList>
    </citation>
    <scope>NUCLEOTIDE SEQUENCE [LARGE SCALE GENOMIC DNA]</scope>
    <source>
        <strain evidence="1 2">ToBE</strain>
    </source>
</reference>
<protein>
    <submittedName>
        <fullName evidence="1">Uncharacterized protein</fullName>
    </submittedName>
</protein>
<dbReference type="AlphaFoldDB" id="A0A1W1VSI9"/>
<evidence type="ECO:0000313" key="1">
    <source>
        <dbReference type="EMBL" id="SMB96355.1"/>
    </source>
</evidence>
<gene>
    <name evidence="1" type="ORF">SAMN00808754_1462</name>
</gene>
<evidence type="ECO:0000313" key="2">
    <source>
        <dbReference type="Proteomes" id="UP000192569"/>
    </source>
</evidence>
<name>A0A1W1VSI9_9FIRM</name>
<dbReference type="SUPFAM" id="SSF58113">
    <property type="entry name" value="Apolipoprotein A-I"/>
    <property type="match status" value="1"/>
</dbReference>
<keyword evidence="2" id="KW-1185">Reference proteome</keyword>
<organism evidence="1 2">
    <name type="scientific">Thermanaeromonas toyohensis ToBE</name>
    <dbReference type="NCBI Taxonomy" id="698762"/>
    <lineage>
        <taxon>Bacteria</taxon>
        <taxon>Bacillati</taxon>
        <taxon>Bacillota</taxon>
        <taxon>Clostridia</taxon>
        <taxon>Neomoorellales</taxon>
        <taxon>Neomoorellaceae</taxon>
        <taxon>Thermanaeromonas</taxon>
    </lineage>
</organism>
<dbReference type="Gene3D" id="1.20.120.20">
    <property type="entry name" value="Apolipoprotein"/>
    <property type="match status" value="1"/>
</dbReference>
<dbReference type="STRING" id="698762.SAMN00808754_1462"/>